<feature type="chain" id="PRO_5006601363" evidence="1">
    <location>
        <begin position="19"/>
        <end position="384"/>
    </location>
</feature>
<keyword evidence="1" id="KW-0732">Signal</keyword>
<dbReference type="InterPro" id="IPR011044">
    <property type="entry name" value="Quino_amine_DH_bsu"/>
</dbReference>
<organism evidence="2 3">
    <name type="scientific">Pseudoalteromonas phenolica</name>
    <dbReference type="NCBI Taxonomy" id="161398"/>
    <lineage>
        <taxon>Bacteria</taxon>
        <taxon>Pseudomonadati</taxon>
        <taxon>Pseudomonadota</taxon>
        <taxon>Gammaproteobacteria</taxon>
        <taxon>Alteromonadales</taxon>
        <taxon>Pseudoalteromonadaceae</taxon>
        <taxon>Pseudoalteromonas</taxon>
    </lineage>
</organism>
<reference evidence="2 3" key="1">
    <citation type="submission" date="2015-11" db="EMBL/GenBank/DDBJ databases">
        <authorList>
            <person name="Zhang Y."/>
            <person name="Guo Z."/>
        </authorList>
    </citation>
    <scope>NUCLEOTIDE SEQUENCE [LARGE SCALE GENOMIC DNA]</scope>
    <source>
        <strain evidence="2 3">KCTC 12086</strain>
    </source>
</reference>
<dbReference type="Pfam" id="PF10282">
    <property type="entry name" value="Lactonase"/>
    <property type="match status" value="1"/>
</dbReference>
<dbReference type="InterPro" id="IPR019405">
    <property type="entry name" value="Lactonase_7-beta_prop"/>
</dbReference>
<evidence type="ECO:0000313" key="2">
    <source>
        <dbReference type="EMBL" id="ALO44264.1"/>
    </source>
</evidence>
<name>A0A0S2K7U4_9GAMM</name>
<feature type="signal peptide" evidence="1">
    <location>
        <begin position="1"/>
        <end position="18"/>
    </location>
</feature>
<dbReference type="InterPro" id="IPR051200">
    <property type="entry name" value="Host-pathogen_enzymatic-act"/>
</dbReference>
<dbReference type="KEGG" id="pphe:PP2015_3794"/>
<proteinExistence type="predicted"/>
<dbReference type="InterPro" id="IPR015943">
    <property type="entry name" value="WD40/YVTN_repeat-like_dom_sf"/>
</dbReference>
<gene>
    <name evidence="2" type="ORF">PP2015_3794</name>
</gene>
<dbReference type="AlphaFoldDB" id="A0A0S2K7U4"/>
<dbReference type="EMBL" id="CP013188">
    <property type="protein sequence ID" value="ALO44264.1"/>
    <property type="molecule type" value="Genomic_DNA"/>
</dbReference>
<dbReference type="Gene3D" id="2.130.10.10">
    <property type="entry name" value="YVTN repeat-like/Quinoprotein amine dehydrogenase"/>
    <property type="match status" value="2"/>
</dbReference>
<accession>A0A0S2K7U4</accession>
<dbReference type="Proteomes" id="UP000061457">
    <property type="component" value="Chromosome II"/>
</dbReference>
<evidence type="ECO:0000313" key="3">
    <source>
        <dbReference type="Proteomes" id="UP000061457"/>
    </source>
</evidence>
<dbReference type="PATRIC" id="fig|161398.10.peg.3878"/>
<dbReference type="PANTHER" id="PTHR47197">
    <property type="entry name" value="PROTEIN NIRF"/>
    <property type="match status" value="1"/>
</dbReference>
<keyword evidence="3" id="KW-1185">Reference proteome</keyword>
<evidence type="ECO:0000256" key="1">
    <source>
        <dbReference type="SAM" id="SignalP"/>
    </source>
</evidence>
<sequence length="384" mass="42075">MKAVRFFLYIFLSITIWGANGNNLSNAKTPSFTLTDDVQGVDGLDNPRDIALSQDKKWAFVVSADDNSLSVFKVNRDLSLSHWQTIKSSNKTKLEGALSVVSDQRGQNIYVLSYYHSALLHFSFSENSGLALQHTLSDNLPFAHVFKQPETIKPEQDTFGILGGYELAINHNTNQLFIAATVSHSVSVFNLNQDGKPILSQRIHANKDAALSGAVSIATDNTGQFLAVAGMNGKAVSMYKRSTAGKFHYYQTLKHKFDMPISVTFADNGQYLIAVDAITSDIVLAQKNHEQSFEIVKVVSEAKHGINGLNKITLSRSENTVLTFSEQSHRIDEFQLNGASLKHSKSLTPSGLKSATALEFVSSTHAISTWAKSDAIAVFKLDAN</sequence>
<dbReference type="PANTHER" id="PTHR47197:SF3">
    <property type="entry name" value="DIHYDRO-HEME D1 DEHYDROGENASE"/>
    <property type="match status" value="1"/>
</dbReference>
<dbReference type="RefSeq" id="WP_058032137.1">
    <property type="nucleotide sequence ID" value="NZ_CP013188.1"/>
</dbReference>
<protein>
    <submittedName>
        <fullName evidence="2">Uncharacterized protein</fullName>
    </submittedName>
</protein>
<dbReference type="OrthoDB" id="9812890at2"/>
<dbReference type="SUPFAM" id="SSF50969">
    <property type="entry name" value="YVTN repeat-like/Quinoprotein amine dehydrogenase"/>
    <property type="match status" value="1"/>
</dbReference>